<name>A0A2J6PHW8_9HELO</name>
<dbReference type="Gene3D" id="1.25.40.10">
    <property type="entry name" value="Tetratricopeptide repeat domain"/>
    <property type="match status" value="1"/>
</dbReference>
<sequence length="697" mass="79487">MRLLHFNNDGESSLTQFFDDIPPYAILSHTWGLEEVTFKDMMEGDGKRKAGFDKIRFCGEQARRDGLQYFWVDTCCIDKSNGTELQGSINSMFRWYRDSAKCYVFLADVPTVNVDTTGQGHQLPWESAFRRSRWFERGWTLQELIVPKSVEFFSKDYELLGDKKSLDEALRGSPLPIFSVAERMSWAETRKTMYEEDIVYSLLGIFDVYISLIYGEGRDNTGGRLREAIDRKEKGIKYEDFSVPFSLSTVSETQHFVAREDELRDIHETLSSDGSRYTVVLHGLGGIGKTQLAVAYTKRHKDNYSAIFWLNLKDEDSLKQSFAMVAKQILREHPSASRLSSINIKNLDEVINTVKAYNKDITALDITKYLLEAYQGSVLVTTRSSEVEIGHLVYITKLGDVRDSLKILSNTDAVKLAERLDGFPLALAIAGVYLKQVAISFSDYLHLYETSWAKLQKTSPELSSYEDRTLYSIWQISFNFHRAMRVLSDHGLVEVERPSLELVESQGYSIHGCVHSWTVHILNQEWNYDLARADRPWLTQRRLLQHATRCSHILLNGLVPNNGMAGTYFSLGYLYNNQGKLVEAEQMYQRALQGYEKAWGPEHTSTLSTVNNLAVLYADQGKLVEAEQMYQRALQGYEKALGVENVTTFIPALNTLWGLGSLFEHQADYAKARIIYSKALAGYEKPETNTTTAKLIM</sequence>
<dbReference type="InterPro" id="IPR010730">
    <property type="entry name" value="HET"/>
</dbReference>
<dbReference type="AlphaFoldDB" id="A0A2J6PHW8"/>
<dbReference type="PANTHER" id="PTHR10622:SF13">
    <property type="entry name" value="NACHT DOMAIN-CONTAINING PROTEIN"/>
    <property type="match status" value="1"/>
</dbReference>
<evidence type="ECO:0000313" key="5">
    <source>
        <dbReference type="Proteomes" id="UP000235672"/>
    </source>
</evidence>
<dbReference type="InterPro" id="IPR002182">
    <property type="entry name" value="NB-ARC"/>
</dbReference>
<dbReference type="InterPro" id="IPR027417">
    <property type="entry name" value="P-loop_NTPase"/>
</dbReference>
<reference evidence="4 5" key="1">
    <citation type="submission" date="2016-05" db="EMBL/GenBank/DDBJ databases">
        <title>A degradative enzymes factory behind the ericoid mycorrhizal symbiosis.</title>
        <authorList>
            <consortium name="DOE Joint Genome Institute"/>
            <person name="Martino E."/>
            <person name="Morin E."/>
            <person name="Grelet G."/>
            <person name="Kuo A."/>
            <person name="Kohler A."/>
            <person name="Daghino S."/>
            <person name="Barry K."/>
            <person name="Choi C."/>
            <person name="Cichocki N."/>
            <person name="Clum A."/>
            <person name="Copeland A."/>
            <person name="Hainaut M."/>
            <person name="Haridas S."/>
            <person name="Labutti K."/>
            <person name="Lindquist E."/>
            <person name="Lipzen A."/>
            <person name="Khouja H.-R."/>
            <person name="Murat C."/>
            <person name="Ohm R."/>
            <person name="Olson A."/>
            <person name="Spatafora J."/>
            <person name="Veneault-Fourrey C."/>
            <person name="Henrissat B."/>
            <person name="Grigoriev I."/>
            <person name="Martin F."/>
            <person name="Perotto S."/>
        </authorList>
    </citation>
    <scope>NUCLEOTIDE SEQUENCE [LARGE SCALE GENOMIC DNA]</scope>
    <source>
        <strain evidence="4 5">UAMH 7357</strain>
    </source>
</reference>
<protein>
    <submittedName>
        <fullName evidence="4">HET-domain-containing protein</fullName>
    </submittedName>
</protein>
<dbReference type="Pfam" id="PF13424">
    <property type="entry name" value="TPR_12"/>
    <property type="match status" value="1"/>
</dbReference>
<feature type="repeat" description="TPR" evidence="1">
    <location>
        <begin position="565"/>
        <end position="598"/>
    </location>
</feature>
<dbReference type="Proteomes" id="UP000235672">
    <property type="component" value="Unassembled WGS sequence"/>
</dbReference>
<dbReference type="EMBL" id="KZ613529">
    <property type="protein sequence ID" value="PMD13638.1"/>
    <property type="molecule type" value="Genomic_DNA"/>
</dbReference>
<evidence type="ECO:0000256" key="1">
    <source>
        <dbReference type="PROSITE-ProRule" id="PRU00339"/>
    </source>
</evidence>
<dbReference type="OrthoDB" id="674604at2759"/>
<keyword evidence="1" id="KW-0802">TPR repeat</keyword>
<dbReference type="PANTHER" id="PTHR10622">
    <property type="entry name" value="HET DOMAIN-CONTAINING PROTEIN"/>
    <property type="match status" value="1"/>
</dbReference>
<dbReference type="Gene3D" id="3.40.50.300">
    <property type="entry name" value="P-loop containing nucleotide triphosphate hydrolases"/>
    <property type="match status" value="1"/>
</dbReference>
<dbReference type="GO" id="GO:0043531">
    <property type="term" value="F:ADP binding"/>
    <property type="evidence" value="ECO:0007669"/>
    <property type="project" value="InterPro"/>
</dbReference>
<dbReference type="PRINTS" id="PR00364">
    <property type="entry name" value="DISEASERSIST"/>
</dbReference>
<dbReference type="InterPro" id="IPR019734">
    <property type="entry name" value="TPR_rpt"/>
</dbReference>
<dbReference type="InterPro" id="IPR011990">
    <property type="entry name" value="TPR-like_helical_dom_sf"/>
</dbReference>
<proteinExistence type="predicted"/>
<accession>A0A2J6PHW8</accession>
<dbReference type="SUPFAM" id="SSF48452">
    <property type="entry name" value="TPR-like"/>
    <property type="match status" value="1"/>
</dbReference>
<keyword evidence="5" id="KW-1185">Reference proteome</keyword>
<evidence type="ECO:0000259" key="2">
    <source>
        <dbReference type="Pfam" id="PF00931"/>
    </source>
</evidence>
<dbReference type="PROSITE" id="PS50005">
    <property type="entry name" value="TPR"/>
    <property type="match status" value="1"/>
</dbReference>
<organism evidence="4 5">
    <name type="scientific">Hyaloscypha hepaticicola</name>
    <dbReference type="NCBI Taxonomy" id="2082293"/>
    <lineage>
        <taxon>Eukaryota</taxon>
        <taxon>Fungi</taxon>
        <taxon>Dikarya</taxon>
        <taxon>Ascomycota</taxon>
        <taxon>Pezizomycotina</taxon>
        <taxon>Leotiomycetes</taxon>
        <taxon>Helotiales</taxon>
        <taxon>Hyaloscyphaceae</taxon>
        <taxon>Hyaloscypha</taxon>
    </lineage>
</organism>
<evidence type="ECO:0000313" key="4">
    <source>
        <dbReference type="EMBL" id="PMD13638.1"/>
    </source>
</evidence>
<feature type="domain" description="NB-ARC" evidence="2">
    <location>
        <begin position="260"/>
        <end position="387"/>
    </location>
</feature>
<dbReference type="SUPFAM" id="SSF52540">
    <property type="entry name" value="P-loop containing nucleoside triphosphate hydrolases"/>
    <property type="match status" value="1"/>
</dbReference>
<dbReference type="Pfam" id="PF06985">
    <property type="entry name" value="HET"/>
    <property type="match status" value="1"/>
</dbReference>
<feature type="domain" description="Heterokaryon incompatibility" evidence="3">
    <location>
        <begin position="24"/>
        <end position="108"/>
    </location>
</feature>
<evidence type="ECO:0000259" key="3">
    <source>
        <dbReference type="Pfam" id="PF06985"/>
    </source>
</evidence>
<dbReference type="STRING" id="1745343.A0A2J6PHW8"/>
<gene>
    <name evidence="4" type="ORF">NA56DRAFT_674736</name>
</gene>
<dbReference type="Pfam" id="PF00931">
    <property type="entry name" value="NB-ARC"/>
    <property type="match status" value="1"/>
</dbReference>
<dbReference type="SMART" id="SM00028">
    <property type="entry name" value="TPR"/>
    <property type="match status" value="3"/>
</dbReference>